<organism evidence="1">
    <name type="scientific">Salmonella enterica I</name>
    <dbReference type="NCBI Taxonomy" id="59201"/>
    <lineage>
        <taxon>Bacteria</taxon>
        <taxon>Pseudomonadati</taxon>
        <taxon>Pseudomonadota</taxon>
        <taxon>Gammaproteobacteria</taxon>
        <taxon>Enterobacterales</taxon>
        <taxon>Enterobacteriaceae</taxon>
        <taxon>Salmonella</taxon>
    </lineage>
</organism>
<reference evidence="1" key="1">
    <citation type="submission" date="2019-02" db="EMBL/GenBank/DDBJ databases">
        <authorList>
            <person name="Ashton P.M."/>
            <person name="Dallman T."/>
            <person name="Nair S."/>
            <person name="De Pinna E."/>
            <person name="Peters T."/>
            <person name="Grant K."/>
        </authorList>
    </citation>
    <scope>NUCLEOTIDE SEQUENCE</scope>
    <source>
        <strain evidence="1">683617</strain>
    </source>
</reference>
<proteinExistence type="predicted"/>
<dbReference type="EMBL" id="AAIEKE010000004">
    <property type="protein sequence ID" value="ECD3434113.1"/>
    <property type="molecule type" value="Genomic_DNA"/>
</dbReference>
<sequence>LAAARRASVASQTSRTTCTLRFLRAVRVQTGCANNAWWDRLLVRIRCLPHYATRICFTESYGVKQSRRGERQVAYKVNGSASRQAGNFSR</sequence>
<accession>A0A5Y2D0B4</accession>
<comment type="caution">
    <text evidence="1">The sequence shown here is derived from an EMBL/GenBank/DDBJ whole genome shotgun (WGS) entry which is preliminary data.</text>
</comment>
<dbReference type="AlphaFoldDB" id="A0A5Y2D0B4"/>
<evidence type="ECO:0000313" key="1">
    <source>
        <dbReference type="EMBL" id="ECD3434113.1"/>
    </source>
</evidence>
<protein>
    <submittedName>
        <fullName evidence="1">Uncharacterized protein</fullName>
    </submittedName>
</protein>
<gene>
    <name evidence="1" type="ORF">EZX96_04445</name>
</gene>
<feature type="non-terminal residue" evidence="1">
    <location>
        <position position="1"/>
    </location>
</feature>
<name>A0A5Y2D0B4_SALET</name>